<evidence type="ECO:0000313" key="2">
    <source>
        <dbReference type="Proteomes" id="UP001207830"/>
    </source>
</evidence>
<dbReference type="RefSeq" id="WP_267794803.1">
    <property type="nucleotide sequence ID" value="NZ_JANIGP010000001.1"/>
</dbReference>
<dbReference type="Proteomes" id="UP001207830">
    <property type="component" value="Unassembled WGS sequence"/>
</dbReference>
<evidence type="ECO:0008006" key="3">
    <source>
        <dbReference type="Google" id="ProtNLM"/>
    </source>
</evidence>
<comment type="caution">
    <text evidence="1">The sequence shown here is derived from an EMBL/GenBank/DDBJ whole genome shotgun (WGS) entry which is preliminary data.</text>
</comment>
<sequence length="83" mass="9172">MTKSDLQVYVDEQINIAAQRIIDKGAVSDDLASGRLNIFLSLRRSLDSKMTHEDLAIWGAINDVLQQVGILSGKETVFARLQA</sequence>
<proteinExistence type="predicted"/>
<reference evidence="1 2" key="1">
    <citation type="submission" date="2022-07" db="EMBL/GenBank/DDBJ databases">
        <title>Characterization of plant growth promoting rhizobacteria (PGPR) for use as bioinoculants in agriculture.</title>
        <authorList>
            <person name="Hassen A.I."/>
            <person name="Pierneef R."/>
        </authorList>
    </citation>
    <scope>NUCLEOTIDE SEQUENCE [LARGE SCALE GENOMIC DNA]</scope>
    <source>
        <strain evidence="1 2">SARCC-3054</strain>
    </source>
</reference>
<gene>
    <name evidence="1" type="ORF">NQF78_00920</name>
</gene>
<keyword evidence="2" id="KW-1185">Reference proteome</keyword>
<organism evidence="1 2">
    <name type="scientific">Pseudomonas monsensis</name>
    <dbReference type="NCBI Taxonomy" id="2745509"/>
    <lineage>
        <taxon>Bacteria</taxon>
        <taxon>Pseudomonadati</taxon>
        <taxon>Pseudomonadota</taxon>
        <taxon>Gammaproteobacteria</taxon>
        <taxon>Pseudomonadales</taxon>
        <taxon>Pseudomonadaceae</taxon>
        <taxon>Pseudomonas</taxon>
    </lineage>
</organism>
<dbReference type="EMBL" id="JANIGP010000001">
    <property type="protein sequence ID" value="MCY0106856.1"/>
    <property type="molecule type" value="Genomic_DNA"/>
</dbReference>
<evidence type="ECO:0000313" key="1">
    <source>
        <dbReference type="EMBL" id="MCY0106856.1"/>
    </source>
</evidence>
<protein>
    <recommendedName>
        <fullName evidence="3">Transcriptional regulator</fullName>
    </recommendedName>
</protein>
<name>A0ABT3YMX3_9PSED</name>
<accession>A0ABT3YMX3</accession>